<sequence>MSSLLAMPLHQSVILSDMTKLDDRLRRRMIALGFYEGCSVQVKRRAIFAGPLTVEQVEHQQMIALRRSDAAQIGVIVP</sequence>
<dbReference type="InterPro" id="IPR038157">
    <property type="entry name" value="FeoA_core_dom"/>
</dbReference>
<evidence type="ECO:0000313" key="3">
    <source>
        <dbReference type="EMBL" id="STO09108.1"/>
    </source>
</evidence>
<evidence type="ECO:0000313" key="4">
    <source>
        <dbReference type="Proteomes" id="UP000254060"/>
    </source>
</evidence>
<protein>
    <submittedName>
        <fullName evidence="3">FeoA domain</fullName>
    </submittedName>
</protein>
<dbReference type="GO" id="GO:0046914">
    <property type="term" value="F:transition metal ion binding"/>
    <property type="evidence" value="ECO:0007669"/>
    <property type="project" value="InterPro"/>
</dbReference>
<dbReference type="STRING" id="1397694.GCA_000702585_02991"/>
<dbReference type="OrthoDB" id="9811076at2"/>
<dbReference type="SMART" id="SM00899">
    <property type="entry name" value="FeoA"/>
    <property type="match status" value="1"/>
</dbReference>
<dbReference type="Proteomes" id="UP000254060">
    <property type="component" value="Unassembled WGS sequence"/>
</dbReference>
<dbReference type="Gene3D" id="2.30.30.90">
    <property type="match status" value="1"/>
</dbReference>
<proteinExistence type="predicted"/>
<dbReference type="InterPro" id="IPR008988">
    <property type="entry name" value="Transcriptional_repressor_C"/>
</dbReference>
<gene>
    <name evidence="3" type="ORF">NCTC13163_02506</name>
</gene>
<dbReference type="SUPFAM" id="SSF50037">
    <property type="entry name" value="C-terminal domain of transcriptional repressors"/>
    <property type="match status" value="1"/>
</dbReference>
<dbReference type="RefSeq" id="WP_024371706.1">
    <property type="nucleotide sequence ID" value="NZ_UGGP01000001.1"/>
</dbReference>
<feature type="domain" description="Ferrous iron transporter FeoA-like" evidence="2">
    <location>
        <begin position="2"/>
        <end position="77"/>
    </location>
</feature>
<dbReference type="AlphaFoldDB" id="A0A377FWG3"/>
<organism evidence="3 4">
    <name type="scientific">Exiguobacterium aurantiacum</name>
    <dbReference type="NCBI Taxonomy" id="33987"/>
    <lineage>
        <taxon>Bacteria</taxon>
        <taxon>Bacillati</taxon>
        <taxon>Bacillota</taxon>
        <taxon>Bacilli</taxon>
        <taxon>Bacillales</taxon>
        <taxon>Bacillales Family XII. Incertae Sedis</taxon>
        <taxon>Exiguobacterium</taxon>
    </lineage>
</organism>
<evidence type="ECO:0000256" key="1">
    <source>
        <dbReference type="ARBA" id="ARBA00023004"/>
    </source>
</evidence>
<keyword evidence="1" id="KW-0408">Iron</keyword>
<dbReference type="Pfam" id="PF04023">
    <property type="entry name" value="FeoA"/>
    <property type="match status" value="1"/>
</dbReference>
<accession>A0A377FWG3</accession>
<name>A0A377FWG3_9BACL</name>
<dbReference type="EMBL" id="UGGP01000001">
    <property type="protein sequence ID" value="STO09108.1"/>
    <property type="molecule type" value="Genomic_DNA"/>
</dbReference>
<dbReference type="InterPro" id="IPR007167">
    <property type="entry name" value="Fe-transptr_FeoA-like"/>
</dbReference>
<reference evidence="3 4" key="1">
    <citation type="submission" date="2018-06" db="EMBL/GenBank/DDBJ databases">
        <authorList>
            <consortium name="Pathogen Informatics"/>
            <person name="Doyle S."/>
        </authorList>
    </citation>
    <scope>NUCLEOTIDE SEQUENCE [LARGE SCALE GENOMIC DNA]</scope>
    <source>
        <strain evidence="3 4">NCTC13163</strain>
    </source>
</reference>
<evidence type="ECO:0000259" key="2">
    <source>
        <dbReference type="SMART" id="SM00899"/>
    </source>
</evidence>